<gene>
    <name evidence="1" type="ORF">JOB18_040583</name>
</gene>
<proteinExistence type="predicted"/>
<dbReference type="AlphaFoldDB" id="A0AAV6RDZ6"/>
<sequence length="96" mass="10837">MKERCSVSRCYDQFSNMSAKEKASRTTGHYRTDYQERCNTLPPTEELFVKNPMVISKGLNGPILTEEKDHCAEKTYGVQTTLSADKNCPAFTTPLP</sequence>
<dbReference type="Proteomes" id="UP000693946">
    <property type="component" value="Linkage Group LG2"/>
</dbReference>
<evidence type="ECO:0000313" key="1">
    <source>
        <dbReference type="EMBL" id="KAG7503546.1"/>
    </source>
</evidence>
<accession>A0AAV6RDZ6</accession>
<protein>
    <submittedName>
        <fullName evidence="1">Uncharacterized protein</fullName>
    </submittedName>
</protein>
<keyword evidence="2" id="KW-1185">Reference proteome</keyword>
<comment type="caution">
    <text evidence="1">The sequence shown here is derived from an EMBL/GenBank/DDBJ whole genome shotgun (WGS) entry which is preliminary data.</text>
</comment>
<organism evidence="1 2">
    <name type="scientific">Solea senegalensis</name>
    <name type="common">Senegalese sole</name>
    <dbReference type="NCBI Taxonomy" id="28829"/>
    <lineage>
        <taxon>Eukaryota</taxon>
        <taxon>Metazoa</taxon>
        <taxon>Chordata</taxon>
        <taxon>Craniata</taxon>
        <taxon>Vertebrata</taxon>
        <taxon>Euteleostomi</taxon>
        <taxon>Actinopterygii</taxon>
        <taxon>Neopterygii</taxon>
        <taxon>Teleostei</taxon>
        <taxon>Neoteleostei</taxon>
        <taxon>Acanthomorphata</taxon>
        <taxon>Carangaria</taxon>
        <taxon>Pleuronectiformes</taxon>
        <taxon>Pleuronectoidei</taxon>
        <taxon>Soleidae</taxon>
        <taxon>Solea</taxon>
    </lineage>
</organism>
<dbReference type="EMBL" id="JAGKHQ010000012">
    <property type="protein sequence ID" value="KAG7503546.1"/>
    <property type="molecule type" value="Genomic_DNA"/>
</dbReference>
<name>A0AAV6RDZ6_SOLSE</name>
<reference evidence="1 2" key="1">
    <citation type="journal article" date="2021" name="Sci. Rep.">
        <title>Chromosome anchoring in Senegalese sole (Solea senegalensis) reveals sex-associated markers and genome rearrangements in flatfish.</title>
        <authorList>
            <person name="Guerrero-Cozar I."/>
            <person name="Gomez-Garrido J."/>
            <person name="Berbel C."/>
            <person name="Martinez-Blanch J.F."/>
            <person name="Alioto T."/>
            <person name="Claros M.G."/>
            <person name="Gagnaire P.A."/>
            <person name="Manchado M."/>
        </authorList>
    </citation>
    <scope>NUCLEOTIDE SEQUENCE [LARGE SCALE GENOMIC DNA]</scope>
    <source>
        <strain evidence="1">Sse05_10M</strain>
    </source>
</reference>
<evidence type="ECO:0000313" key="2">
    <source>
        <dbReference type="Proteomes" id="UP000693946"/>
    </source>
</evidence>